<dbReference type="Proteomes" id="UP001363010">
    <property type="component" value="Unassembled WGS sequence"/>
</dbReference>
<dbReference type="EMBL" id="JBBKZV010000021">
    <property type="protein sequence ID" value="MEJ8825344.1"/>
    <property type="molecule type" value="Genomic_DNA"/>
</dbReference>
<accession>A0ABU8W5J6</accession>
<dbReference type="Pfam" id="PF00696">
    <property type="entry name" value="AA_kinase"/>
    <property type="match status" value="1"/>
</dbReference>
<sequence>MNTNNTAAVHSKVIIKLGSSTLTCAGNPNHTLIARLCEDLNALRTMGLHPVLVTSGAVQLGRCDIQPNSDAAITRACRAAIGQIRLVAAFSEHLSKLGYCAAQMLLSREEFRSPLASAGIAAAIDAICCSKGIPLINENDVTSSDGGFPSNDELSAEVAVVLGARKLIILTDRSGVYEVDPRLDSQARLFETISAFDERLLAAASEVPGVMGTGGMKSKIKAAQMAAARGTITVVTCYDEALKLSKIAQDTRLGTWIMPVDDARSLQSQLLNHEEESPA</sequence>
<dbReference type="InterPro" id="IPR001057">
    <property type="entry name" value="Glu/AcGlu_kinase"/>
</dbReference>
<dbReference type="SUPFAM" id="SSF53633">
    <property type="entry name" value="Carbamate kinase-like"/>
    <property type="match status" value="1"/>
</dbReference>
<dbReference type="InterPro" id="IPR036393">
    <property type="entry name" value="AceGlu_kinase-like_sf"/>
</dbReference>
<proteinExistence type="predicted"/>
<evidence type="ECO:0000313" key="7">
    <source>
        <dbReference type="Proteomes" id="UP001363010"/>
    </source>
</evidence>
<evidence type="ECO:0000256" key="3">
    <source>
        <dbReference type="ARBA" id="ARBA00022777"/>
    </source>
</evidence>
<dbReference type="InterPro" id="IPR019797">
    <property type="entry name" value="Glutamate_5-kinase_CS"/>
</dbReference>
<keyword evidence="2" id="KW-0547">Nucleotide-binding</keyword>
<reference evidence="6 7" key="1">
    <citation type="submission" date="2024-03" db="EMBL/GenBank/DDBJ databases">
        <title>Novel species of the genus Variovorax.</title>
        <authorList>
            <person name="Liu Q."/>
            <person name="Xin Y.-H."/>
        </authorList>
    </citation>
    <scope>NUCLEOTIDE SEQUENCE [LARGE SCALE GENOMIC DNA]</scope>
    <source>
        <strain evidence="6 7">KACC 18501</strain>
    </source>
</reference>
<keyword evidence="7" id="KW-1185">Reference proteome</keyword>
<evidence type="ECO:0000256" key="1">
    <source>
        <dbReference type="ARBA" id="ARBA00022679"/>
    </source>
</evidence>
<dbReference type="PROSITE" id="PS00902">
    <property type="entry name" value="GLUTAMATE_5_KINASE"/>
    <property type="match status" value="1"/>
</dbReference>
<keyword evidence="1" id="KW-0808">Transferase</keyword>
<dbReference type="InterPro" id="IPR001048">
    <property type="entry name" value="Asp/Glu/Uridylate_kinase"/>
</dbReference>
<evidence type="ECO:0000259" key="5">
    <source>
        <dbReference type="Pfam" id="PF00696"/>
    </source>
</evidence>
<dbReference type="PRINTS" id="PR00474">
    <property type="entry name" value="GLU5KINASE"/>
</dbReference>
<feature type="domain" description="Aspartate/glutamate/uridylate kinase" evidence="5">
    <location>
        <begin position="12"/>
        <end position="235"/>
    </location>
</feature>
<evidence type="ECO:0000256" key="4">
    <source>
        <dbReference type="ARBA" id="ARBA00022840"/>
    </source>
</evidence>
<gene>
    <name evidence="6" type="ORF">WKW80_25530</name>
</gene>
<organism evidence="6 7">
    <name type="scientific">Variovorax humicola</name>
    <dbReference type="NCBI Taxonomy" id="1769758"/>
    <lineage>
        <taxon>Bacteria</taxon>
        <taxon>Pseudomonadati</taxon>
        <taxon>Pseudomonadota</taxon>
        <taxon>Betaproteobacteria</taxon>
        <taxon>Burkholderiales</taxon>
        <taxon>Comamonadaceae</taxon>
        <taxon>Variovorax</taxon>
    </lineage>
</organism>
<dbReference type="PANTHER" id="PTHR43654:SF1">
    <property type="entry name" value="ISOPENTENYL PHOSPHATE KINASE"/>
    <property type="match status" value="1"/>
</dbReference>
<evidence type="ECO:0000256" key="2">
    <source>
        <dbReference type="ARBA" id="ARBA00022741"/>
    </source>
</evidence>
<comment type="caution">
    <text evidence="6">The sequence shown here is derived from an EMBL/GenBank/DDBJ whole genome shotgun (WGS) entry which is preliminary data.</text>
</comment>
<keyword evidence="4" id="KW-0067">ATP-binding</keyword>
<keyword evidence="3" id="KW-0418">Kinase</keyword>
<protein>
    <recommendedName>
        <fullName evidence="5">Aspartate/glutamate/uridylate kinase domain-containing protein</fullName>
    </recommendedName>
</protein>
<dbReference type="PANTHER" id="PTHR43654">
    <property type="entry name" value="GLUTAMATE 5-KINASE"/>
    <property type="match status" value="1"/>
</dbReference>
<dbReference type="RefSeq" id="WP_340366375.1">
    <property type="nucleotide sequence ID" value="NZ_JBBKZV010000021.1"/>
</dbReference>
<dbReference type="Gene3D" id="3.40.1160.10">
    <property type="entry name" value="Acetylglutamate kinase-like"/>
    <property type="match status" value="1"/>
</dbReference>
<evidence type="ECO:0000313" key="6">
    <source>
        <dbReference type="EMBL" id="MEJ8825344.1"/>
    </source>
</evidence>
<name>A0ABU8W5J6_9BURK</name>